<evidence type="ECO:0000259" key="9">
    <source>
        <dbReference type="Pfam" id="PF12323"/>
    </source>
</evidence>
<feature type="domain" description="Transposase putative helix-turn-helix" evidence="9">
    <location>
        <begin position="6"/>
        <end position="36"/>
    </location>
</feature>
<dbReference type="Proteomes" id="UP001056855">
    <property type="component" value="Plasmid unnamed1"/>
</dbReference>
<keyword evidence="11" id="KW-1185">Reference proteome</keyword>
<evidence type="ECO:0000256" key="2">
    <source>
        <dbReference type="ARBA" id="ARBA00022578"/>
    </source>
</evidence>
<keyword evidence="5" id="KW-0238">DNA-binding</keyword>
<keyword evidence="6" id="KW-0233">DNA recombination</keyword>
<comment type="similarity">
    <text evidence="1">In the C-terminal section; belongs to the transposase 35 family.</text>
</comment>
<evidence type="ECO:0000256" key="1">
    <source>
        <dbReference type="ARBA" id="ARBA00008761"/>
    </source>
</evidence>
<protein>
    <submittedName>
        <fullName evidence="10">Transposase</fullName>
    </submittedName>
</protein>
<sequence>MEYSPKYRLFPTSEQRERLDWTRNTVRQVYNHALHEFNKIPEDDGTLRQRVWQVRDDLPRLKQQWIDLKQVYSTVLQKAVERIRTNINNLGKLKAKGYSVGSLNWKKPREFQSFTYRQSGFELDTKSGPRDRAILRLKKVRGDTLEIPIRLHRNLPEHDAIKEVTVKKEPTGAWYASFCISNEEPEKPDPEDIDEEDTVGFDLGVLNFVHDSDGLSIGRIDLSDERERLEREQRSLSRKQYESNNWEKQRRRVAEVHARMSNKKRDYKHKLAHFYATEYDAVFVENLDVKSMLESEGNARNKSEVGWSDFRSILEHHCDKHGTHYVEVTARGTTKECACCGVETAKPLWVREHSCPSCGFELDRDWNAALNVKSRGLEKLGVVHSKGTPVKTATAVDARSVSASRVVETGSSCLKEAV</sequence>
<gene>
    <name evidence="10" type="ORF">NGM29_19600</name>
</gene>
<keyword evidence="10" id="KW-0614">Plasmid</keyword>
<name>A0A9E7NDP4_9EURY</name>
<organism evidence="10 11">
    <name type="scientific">Natronosalvus rutilus</name>
    <dbReference type="NCBI Taxonomy" id="2953753"/>
    <lineage>
        <taxon>Archaea</taxon>
        <taxon>Methanobacteriati</taxon>
        <taxon>Methanobacteriota</taxon>
        <taxon>Stenosarchaea group</taxon>
        <taxon>Halobacteria</taxon>
        <taxon>Halobacteriales</taxon>
        <taxon>Natrialbaceae</taxon>
        <taxon>Natronosalvus</taxon>
    </lineage>
</organism>
<dbReference type="Pfam" id="PF07282">
    <property type="entry name" value="Cas12f1-like_TNB"/>
    <property type="match status" value="1"/>
</dbReference>
<evidence type="ECO:0000256" key="3">
    <source>
        <dbReference type="ARBA" id="ARBA00022723"/>
    </source>
</evidence>
<feature type="domain" description="Cas12f1-like TNB" evidence="8">
    <location>
        <begin position="307"/>
        <end position="372"/>
    </location>
</feature>
<dbReference type="GO" id="GO:0003677">
    <property type="term" value="F:DNA binding"/>
    <property type="evidence" value="ECO:0007669"/>
    <property type="project" value="UniProtKB-KW"/>
</dbReference>
<dbReference type="Pfam" id="PF12323">
    <property type="entry name" value="HTH_OrfB_IS605"/>
    <property type="match status" value="1"/>
</dbReference>
<dbReference type="InterPro" id="IPR021027">
    <property type="entry name" value="Transposase_put_HTH"/>
</dbReference>
<proteinExistence type="inferred from homology"/>
<dbReference type="GeneID" id="73292300"/>
<reference evidence="10" key="1">
    <citation type="submission" date="2022-06" db="EMBL/GenBank/DDBJ databases">
        <title>Diverse halophilic archaea isolated from saline environments.</title>
        <authorList>
            <person name="Cui H.-L."/>
        </authorList>
    </citation>
    <scope>NUCLEOTIDE SEQUENCE</scope>
    <source>
        <strain evidence="10">WLHS1</strain>
        <plasmid evidence="10">unnamed1</plasmid>
    </source>
</reference>
<dbReference type="GO" id="GO:0046872">
    <property type="term" value="F:metal ion binding"/>
    <property type="evidence" value="ECO:0007669"/>
    <property type="project" value="UniProtKB-KW"/>
</dbReference>
<dbReference type="GO" id="GO:0032196">
    <property type="term" value="P:transposition"/>
    <property type="evidence" value="ECO:0007669"/>
    <property type="project" value="UniProtKB-KW"/>
</dbReference>
<evidence type="ECO:0000256" key="4">
    <source>
        <dbReference type="ARBA" id="ARBA00022833"/>
    </source>
</evidence>
<accession>A0A9E7NDP4</accession>
<evidence type="ECO:0000313" key="11">
    <source>
        <dbReference type="Proteomes" id="UP001056855"/>
    </source>
</evidence>
<keyword evidence="4" id="KW-0862">Zinc</keyword>
<feature type="domain" description="Probable transposase IS891/IS1136/IS1341" evidence="7">
    <location>
        <begin position="180"/>
        <end position="295"/>
    </location>
</feature>
<evidence type="ECO:0000259" key="8">
    <source>
        <dbReference type="Pfam" id="PF07282"/>
    </source>
</evidence>
<dbReference type="RefSeq" id="WP_254160807.1">
    <property type="nucleotide sequence ID" value="NZ_CP100356.1"/>
</dbReference>
<dbReference type="GO" id="GO:0006310">
    <property type="term" value="P:DNA recombination"/>
    <property type="evidence" value="ECO:0007669"/>
    <property type="project" value="UniProtKB-KW"/>
</dbReference>
<keyword evidence="2" id="KW-0815">Transposition</keyword>
<evidence type="ECO:0000259" key="7">
    <source>
        <dbReference type="Pfam" id="PF01385"/>
    </source>
</evidence>
<dbReference type="InterPro" id="IPR001959">
    <property type="entry name" value="Transposase"/>
</dbReference>
<dbReference type="Pfam" id="PF01385">
    <property type="entry name" value="OrfB_IS605"/>
    <property type="match status" value="1"/>
</dbReference>
<dbReference type="KEGG" id="sawl:NGM29_19600"/>
<dbReference type="AlphaFoldDB" id="A0A9E7NDP4"/>
<dbReference type="NCBIfam" id="NF040570">
    <property type="entry name" value="guided_TnpB"/>
    <property type="match status" value="1"/>
</dbReference>
<keyword evidence="3" id="KW-0479">Metal-binding</keyword>
<geneLocation type="plasmid" evidence="10 11">
    <name>unnamed1</name>
</geneLocation>
<dbReference type="EMBL" id="CP100356">
    <property type="protein sequence ID" value="UTF55606.1"/>
    <property type="molecule type" value="Genomic_DNA"/>
</dbReference>
<evidence type="ECO:0000256" key="5">
    <source>
        <dbReference type="ARBA" id="ARBA00023125"/>
    </source>
</evidence>
<evidence type="ECO:0000256" key="6">
    <source>
        <dbReference type="ARBA" id="ARBA00023172"/>
    </source>
</evidence>
<dbReference type="InterPro" id="IPR010095">
    <property type="entry name" value="Cas12f1-like_TNB"/>
</dbReference>
<evidence type="ECO:0000313" key="10">
    <source>
        <dbReference type="EMBL" id="UTF55606.1"/>
    </source>
</evidence>